<dbReference type="RefSeq" id="WP_014370027.1">
    <property type="nucleotide sequence ID" value="NC_016935.1"/>
</dbReference>
<dbReference type="KEGG" id="pmq:PM3016_2991"/>
<keyword evidence="2" id="KW-0812">Transmembrane</keyword>
<proteinExistence type="predicted"/>
<feature type="transmembrane region" description="Helical" evidence="2">
    <location>
        <begin position="48"/>
        <end position="69"/>
    </location>
</feature>
<keyword evidence="4" id="KW-1185">Reference proteome</keyword>
<organism evidence="3 4">
    <name type="scientific">Paenibacillus mucilaginosus 3016</name>
    <dbReference type="NCBI Taxonomy" id="1116391"/>
    <lineage>
        <taxon>Bacteria</taxon>
        <taxon>Bacillati</taxon>
        <taxon>Bacillota</taxon>
        <taxon>Bacilli</taxon>
        <taxon>Bacillales</taxon>
        <taxon>Paenibacillaceae</taxon>
        <taxon>Paenibacillus</taxon>
    </lineage>
</organism>
<dbReference type="EMBL" id="CP003235">
    <property type="protein sequence ID" value="AFC29859.1"/>
    <property type="molecule type" value="Genomic_DNA"/>
</dbReference>
<gene>
    <name evidence="3" type="ORF">PM3016_2991</name>
</gene>
<evidence type="ECO:0000256" key="2">
    <source>
        <dbReference type="SAM" id="Phobius"/>
    </source>
</evidence>
<protein>
    <submittedName>
        <fullName evidence="3">Uncharacterized protein</fullName>
    </submittedName>
</protein>
<dbReference type="Proteomes" id="UP000007523">
    <property type="component" value="Chromosome"/>
</dbReference>
<keyword evidence="2" id="KW-0472">Membrane</keyword>
<sequence>MNRKPYLPAEGQRGQAERPGTGPAVPDDHYLPPRKTVHPTEKEKWLPLFYRSLLWIFVLLVIGLLFWGYQRLY</sequence>
<reference evidence="3 4" key="1">
    <citation type="journal article" date="2012" name="J. Bacteriol.">
        <title>Complete Genome Sequence of Paenibacillus mucilaginosus 3016, a Bacterium Functional as Microbial Fertilizer.</title>
        <authorList>
            <person name="Ma M."/>
            <person name="Wang Z."/>
            <person name="Li L."/>
            <person name="Jiang X."/>
            <person name="Guan D."/>
            <person name="Cao F."/>
            <person name="Chen H."/>
            <person name="Wang X."/>
            <person name="Shen D."/>
            <person name="Du B."/>
            <person name="Li J."/>
        </authorList>
    </citation>
    <scope>NUCLEOTIDE SEQUENCE [LARGE SCALE GENOMIC DNA]</scope>
    <source>
        <strain evidence="3 4">3016</strain>
    </source>
</reference>
<dbReference type="AlphaFoldDB" id="H6NMJ3"/>
<keyword evidence="2" id="KW-1133">Transmembrane helix</keyword>
<name>H6NMJ3_9BACL</name>
<accession>H6NMJ3</accession>
<feature type="region of interest" description="Disordered" evidence="1">
    <location>
        <begin position="1"/>
        <end position="36"/>
    </location>
</feature>
<dbReference type="HOGENOM" id="CLU_2701279_0_0_9"/>
<evidence type="ECO:0000313" key="4">
    <source>
        <dbReference type="Proteomes" id="UP000007523"/>
    </source>
</evidence>
<dbReference type="STRING" id="1116391.PM3016_2991"/>
<evidence type="ECO:0000256" key="1">
    <source>
        <dbReference type="SAM" id="MobiDB-lite"/>
    </source>
</evidence>
<evidence type="ECO:0000313" key="3">
    <source>
        <dbReference type="EMBL" id="AFC29859.1"/>
    </source>
</evidence>